<organism evidence="1 2">
    <name type="scientific">Nephila pilipes</name>
    <name type="common">Giant wood spider</name>
    <name type="synonym">Nephila maculata</name>
    <dbReference type="NCBI Taxonomy" id="299642"/>
    <lineage>
        <taxon>Eukaryota</taxon>
        <taxon>Metazoa</taxon>
        <taxon>Ecdysozoa</taxon>
        <taxon>Arthropoda</taxon>
        <taxon>Chelicerata</taxon>
        <taxon>Arachnida</taxon>
        <taxon>Araneae</taxon>
        <taxon>Araneomorphae</taxon>
        <taxon>Entelegynae</taxon>
        <taxon>Araneoidea</taxon>
        <taxon>Nephilidae</taxon>
        <taxon>Nephila</taxon>
    </lineage>
</organism>
<evidence type="ECO:0000313" key="2">
    <source>
        <dbReference type="Proteomes" id="UP000887013"/>
    </source>
</evidence>
<comment type="caution">
    <text evidence="1">The sequence shown here is derived from an EMBL/GenBank/DDBJ whole genome shotgun (WGS) entry which is preliminary data.</text>
</comment>
<sequence length="71" mass="8424">RRNAHQKQSLENWFSELELPLGNDYPEYGMDLESPRTWKKLASRLEEYQIHTFVKPSFKSSSSVPIEKIVR</sequence>
<gene>
    <name evidence="1" type="ORF">NPIL_435681</name>
</gene>
<protein>
    <submittedName>
        <fullName evidence="1">Uncharacterized protein</fullName>
    </submittedName>
</protein>
<dbReference type="AlphaFoldDB" id="A0A8X6T0F3"/>
<feature type="non-terminal residue" evidence="1">
    <location>
        <position position="1"/>
    </location>
</feature>
<dbReference type="Proteomes" id="UP000887013">
    <property type="component" value="Unassembled WGS sequence"/>
</dbReference>
<name>A0A8X6T0F3_NEPPI</name>
<evidence type="ECO:0000313" key="1">
    <source>
        <dbReference type="EMBL" id="GFS72296.1"/>
    </source>
</evidence>
<keyword evidence="2" id="KW-1185">Reference proteome</keyword>
<accession>A0A8X6T0F3</accession>
<proteinExistence type="predicted"/>
<dbReference type="OrthoDB" id="10462527at2759"/>
<reference evidence="1" key="1">
    <citation type="submission" date="2020-08" db="EMBL/GenBank/DDBJ databases">
        <title>Multicomponent nature underlies the extraordinary mechanical properties of spider dragline silk.</title>
        <authorList>
            <person name="Kono N."/>
            <person name="Nakamura H."/>
            <person name="Mori M."/>
            <person name="Yoshida Y."/>
            <person name="Ohtoshi R."/>
            <person name="Malay A.D."/>
            <person name="Moran D.A.P."/>
            <person name="Tomita M."/>
            <person name="Numata K."/>
            <person name="Arakawa K."/>
        </authorList>
    </citation>
    <scope>NUCLEOTIDE SEQUENCE</scope>
</reference>
<dbReference type="EMBL" id="BMAW01095864">
    <property type="protein sequence ID" value="GFS72296.1"/>
    <property type="molecule type" value="Genomic_DNA"/>
</dbReference>